<reference evidence="2" key="2">
    <citation type="journal article" date="2016" name="Genome Announc.">
        <title>Draft Genome Sequences of Two Novel Amoeba-Resistant Intranuclear Bacteria, 'Candidatus Berkiella cookevillensis' and 'Candidatus Berkiella aquae'.</title>
        <authorList>
            <person name="Mehari Y.T."/>
            <person name="Arivett B.A."/>
            <person name="Farone A.L."/>
            <person name="Gunderson J.H."/>
            <person name="Farone M.B."/>
        </authorList>
    </citation>
    <scope>NUCLEOTIDE SEQUENCE</scope>
    <source>
        <strain evidence="2">HT99</strain>
    </source>
</reference>
<name>A0A0Q9YJL8_9GAMM</name>
<reference evidence="1" key="1">
    <citation type="submission" date="2015-09" db="EMBL/GenBank/DDBJ databases">
        <title>Draft Genome Sequences of Two Novel Amoeba-resistant Intranuclear Bacteria, Candidatus Berkiella cookevillensis and Candidatus Berkiella aquae.</title>
        <authorList>
            <person name="Mehari Y.T."/>
            <person name="Arivett B.A."/>
            <person name="Farone A.L."/>
            <person name="Gunderson J.H."/>
            <person name="Farone M.B."/>
        </authorList>
    </citation>
    <scope>NUCLEOTIDE SEQUENCE [LARGE SCALE GENOMIC DNA]</scope>
    <source>
        <strain evidence="1">HT99</strain>
    </source>
</reference>
<reference evidence="2" key="3">
    <citation type="submission" date="2021-06" db="EMBL/GenBank/DDBJ databases">
        <title>Genomic Description and Analysis of Intracellular Bacteria, Candidatus Berkiella cookevillensis and Candidatus Berkiella aquae.</title>
        <authorList>
            <person name="Kidane D.T."/>
            <person name="Mehari Y.T."/>
            <person name="Rice F.C."/>
            <person name="Arivett B.A."/>
            <person name="Farone A.L."/>
            <person name="Berk S.G."/>
            <person name="Farone M.B."/>
        </authorList>
    </citation>
    <scope>NUCLEOTIDE SEQUENCE</scope>
    <source>
        <strain evidence="2">HT99</strain>
    </source>
</reference>
<protein>
    <submittedName>
        <fullName evidence="1">Uncharacterized protein</fullName>
    </submittedName>
</protein>
<keyword evidence="3" id="KW-1185">Reference proteome</keyword>
<dbReference type="Proteomes" id="UP000051497">
    <property type="component" value="Unassembled WGS sequence"/>
</dbReference>
<dbReference type="RefSeq" id="WP_075066691.1">
    <property type="nucleotide sequence ID" value="NZ_LKAJ02000001.1"/>
</dbReference>
<evidence type="ECO:0000313" key="3">
    <source>
        <dbReference type="Proteomes" id="UP000051497"/>
    </source>
</evidence>
<evidence type="ECO:0000313" key="1">
    <source>
        <dbReference type="EMBL" id="KRG20847.1"/>
    </source>
</evidence>
<gene>
    <name evidence="2" type="ORF">HT99x_007745</name>
    <name evidence="1" type="ORF">HT99x_02064</name>
</gene>
<sequence length="86" mass="9659">MIRELNQNELSTVAGGADYTEGYFTLLQGYEVVGYSQTLIGYDTVSWSEPVGLFSTNFREVMVPLYDIQPIYAPLVPVTTTTVTYY</sequence>
<evidence type="ECO:0000313" key="2">
    <source>
        <dbReference type="EMBL" id="MCS5711324.1"/>
    </source>
</evidence>
<comment type="caution">
    <text evidence="1">The sequence shown here is derived from an EMBL/GenBank/DDBJ whole genome shotgun (WGS) entry which is preliminary data.</text>
</comment>
<accession>A0A0Q9YJL8</accession>
<dbReference type="AlphaFoldDB" id="A0A0Q9YJL8"/>
<proteinExistence type="predicted"/>
<organism evidence="1">
    <name type="scientific">Candidatus Berkiella aquae</name>
    <dbReference type="NCBI Taxonomy" id="295108"/>
    <lineage>
        <taxon>Bacteria</taxon>
        <taxon>Pseudomonadati</taxon>
        <taxon>Pseudomonadota</taxon>
        <taxon>Gammaproteobacteria</taxon>
        <taxon>Candidatus Berkiellales</taxon>
        <taxon>Candidatus Berkiellaceae</taxon>
        <taxon>Candidatus Berkiella</taxon>
    </lineage>
</organism>
<dbReference type="EMBL" id="LKAJ02000001">
    <property type="protein sequence ID" value="MCS5711324.1"/>
    <property type="molecule type" value="Genomic_DNA"/>
</dbReference>
<dbReference type="STRING" id="295108.HT99x_02064"/>
<dbReference type="EMBL" id="LKAJ01000008">
    <property type="protein sequence ID" value="KRG20847.1"/>
    <property type="molecule type" value="Genomic_DNA"/>
</dbReference>